<keyword evidence="1" id="KW-0808">Transferase</keyword>
<name>A0A1W1EAU9_9ZZZZ</name>
<dbReference type="EC" id="2.7.1.-" evidence="1"/>
<evidence type="ECO:0000313" key="1">
    <source>
        <dbReference type="EMBL" id="SFV91093.1"/>
    </source>
</evidence>
<keyword evidence="1" id="KW-0418">Kinase</keyword>
<dbReference type="EMBL" id="FPIB01000028">
    <property type="protein sequence ID" value="SFV91093.1"/>
    <property type="molecule type" value="Genomic_DNA"/>
</dbReference>
<dbReference type="GO" id="GO:0006040">
    <property type="term" value="P:amino sugar metabolic process"/>
    <property type="evidence" value="ECO:0007669"/>
    <property type="project" value="InterPro"/>
</dbReference>
<dbReference type="NCBIfam" id="NF007139">
    <property type="entry name" value="PRK09585.1-3"/>
    <property type="match status" value="1"/>
</dbReference>
<dbReference type="GO" id="GO:0005524">
    <property type="term" value="F:ATP binding"/>
    <property type="evidence" value="ECO:0007669"/>
    <property type="project" value="InterPro"/>
</dbReference>
<dbReference type="GO" id="GO:0016773">
    <property type="term" value="F:phosphotransferase activity, alcohol group as acceptor"/>
    <property type="evidence" value="ECO:0007669"/>
    <property type="project" value="InterPro"/>
</dbReference>
<gene>
    <name evidence="1" type="ORF">MNB_SV-4-145</name>
</gene>
<dbReference type="HAMAP" id="MF_01270">
    <property type="entry name" value="AnhMurNAc_kinase"/>
    <property type="match status" value="1"/>
</dbReference>
<dbReference type="InterPro" id="IPR043129">
    <property type="entry name" value="ATPase_NBD"/>
</dbReference>
<dbReference type="Gene3D" id="3.30.420.40">
    <property type="match status" value="2"/>
</dbReference>
<organism evidence="1">
    <name type="scientific">hydrothermal vent metagenome</name>
    <dbReference type="NCBI Taxonomy" id="652676"/>
    <lineage>
        <taxon>unclassified sequences</taxon>
        <taxon>metagenomes</taxon>
        <taxon>ecological metagenomes</taxon>
    </lineage>
</organism>
<dbReference type="AlphaFoldDB" id="A0A1W1EAU9"/>
<proteinExistence type="inferred from homology"/>
<accession>A0A1W1EAU9</accession>
<dbReference type="GO" id="GO:0009254">
    <property type="term" value="P:peptidoglycan turnover"/>
    <property type="evidence" value="ECO:0007669"/>
    <property type="project" value="InterPro"/>
</dbReference>
<dbReference type="PANTHER" id="PTHR30605">
    <property type="entry name" value="ANHYDRO-N-ACETYLMURAMIC ACID KINASE"/>
    <property type="match status" value="1"/>
</dbReference>
<dbReference type="InterPro" id="IPR005338">
    <property type="entry name" value="Anhydro_N_Ac-Mur_kinase"/>
</dbReference>
<dbReference type="GO" id="GO:0016301">
    <property type="term" value="F:kinase activity"/>
    <property type="evidence" value="ECO:0007669"/>
    <property type="project" value="UniProtKB-KW"/>
</dbReference>
<sequence>MDGVDAVLCEVDAKECTPLFTYEHPFPQALKEKILNLIAGKCTLAEVGTVDRHLGELFAQAVNTLLEKSAVDPQSVAAIGSHGQTVWHAPSGKRPFSMQLGDPNVIVAQTGIAVVADFRRKDMACGGQGAPFAPAFHRFLLGEEIRGVCVVNIGGIANITVLEEVLIGYDTGPGNMLMDLWIAKHKGLSYDKDGNWAREGSVDYRLLEMMMQDAYFAKPYPKSTGRETFNEKWVEQSVQRVACSVQENAAEALHSNANNNSSFPPVDVQRTLLELTALTISNEVLTFNPDMLMLCGGGARNGFLVERIAALMPNVQVGVMAHSESLEAMMMAWLAYKRLHNETVALKEVTGAQNNTILGGVYR</sequence>
<dbReference type="Pfam" id="PF03702">
    <property type="entry name" value="AnmK"/>
    <property type="match status" value="1"/>
</dbReference>
<dbReference type="CDD" id="cd24050">
    <property type="entry name" value="ASKHA_NBD_ANMK"/>
    <property type="match status" value="1"/>
</dbReference>
<protein>
    <submittedName>
        <fullName evidence="1">Anhydro-N-acetylmuramic acid kinase</fullName>
        <ecNumber evidence="1">2.7.1.-</ecNumber>
    </submittedName>
</protein>
<reference evidence="1" key="1">
    <citation type="submission" date="2016-10" db="EMBL/GenBank/DDBJ databases">
        <authorList>
            <person name="de Groot N.N."/>
        </authorList>
    </citation>
    <scope>NUCLEOTIDE SEQUENCE</scope>
</reference>
<dbReference type="PANTHER" id="PTHR30605:SF0">
    <property type="entry name" value="ANHYDRO-N-ACETYLMURAMIC ACID KINASE"/>
    <property type="match status" value="1"/>
</dbReference>
<dbReference type="SUPFAM" id="SSF53067">
    <property type="entry name" value="Actin-like ATPase domain"/>
    <property type="match status" value="1"/>
</dbReference>